<dbReference type="PROSITE" id="PS50966">
    <property type="entry name" value="ZF_SWIM"/>
    <property type="match status" value="1"/>
</dbReference>
<comment type="caution">
    <text evidence="4">The sequence shown here is derived from an EMBL/GenBank/DDBJ whole genome shotgun (WGS) entry which is preliminary data.</text>
</comment>
<gene>
    <name evidence="4" type="ORF">FSP39_000615</name>
</gene>
<evidence type="ECO:0000256" key="2">
    <source>
        <dbReference type="SAM" id="MobiDB-lite"/>
    </source>
</evidence>
<keyword evidence="1" id="KW-0863">Zinc-finger</keyword>
<dbReference type="InterPro" id="IPR029309">
    <property type="entry name" value="CaRF"/>
</dbReference>
<sequence>MLVERSPVNIENRVYIELPRPTDHSNHVINDAAALIQPIDARLKEYIRKMVAEHQISSVAYMKILLEVFVKQELFQGQPLPSKINKRFWPSLKDIRNHMALTIMRLRDRSCDQDIVSDLVDEWRKESPKDKFLLRIKTDSDRNYDSPRVSADNEDGVDKDFFLGDNFTNSNNQHKFLYIHQTKWQQKLLERYDNEICLLDATYHTTKFSLPLYFLCVPTNVGYITVASFIETVDSSSIEEAMTVLRDWNPQWKPRFFMCDYADEEISSLERVFPDSKVYLCDFHREQAWERWMSASHNGISDKEGKSESWNQNSKFRSWFERRWLSKHQRWVRFGRQERFNVWINTNNGVERQNKSLKYEYLNKKKATSLSQLLQITVDRFLPESYRRYLQMNVAASSYARGYSGSIPQFLHDRPKHVIQHCYKRWEEAGNFNENDIDDLGGGSFLVKSQDSSNIMYHLSFTANDVGLPSSSCMDWYSNHLPCKHFFAVIRNVTDWGWSRLLTEYINNPFLTLDSDSVSTEPAADVTDDDDVTEDASPAHIPVGNAEINLTQPTADLPLPPKTKLAKARSAVGNLCSILRDYAYTCTSLEVLDATATSLSESIKEIRPLLPQTQDFILEEGDMTSNRKKRKRSGKTTCPSPLPKRPRRKRWAGRHGVGAEKKRAASKITSIEQTQSQQEGTPMIFPIFAYMYIQCQKL</sequence>
<dbReference type="GO" id="GO:0003700">
    <property type="term" value="F:DNA-binding transcription factor activity"/>
    <property type="evidence" value="ECO:0007669"/>
    <property type="project" value="InterPro"/>
</dbReference>
<feature type="domain" description="SWIM-type" evidence="3">
    <location>
        <begin position="457"/>
        <end position="494"/>
    </location>
</feature>
<reference evidence="4" key="1">
    <citation type="submission" date="2019-08" db="EMBL/GenBank/DDBJ databases">
        <title>The improved chromosome-level genome for the pearl oyster Pinctada fucata martensii using PacBio sequencing and Hi-C.</title>
        <authorList>
            <person name="Zheng Z."/>
        </authorList>
    </citation>
    <scope>NUCLEOTIDE SEQUENCE</scope>
    <source>
        <strain evidence="4">ZZ-2019</strain>
        <tissue evidence="4">Adductor muscle</tissue>
    </source>
</reference>
<dbReference type="Pfam" id="PF21056">
    <property type="entry name" value="ZSWIM1-3_RNaseH-like"/>
    <property type="match status" value="1"/>
</dbReference>
<dbReference type="GO" id="GO:0008270">
    <property type="term" value="F:zinc ion binding"/>
    <property type="evidence" value="ECO:0007669"/>
    <property type="project" value="UniProtKB-KW"/>
</dbReference>
<dbReference type="AlphaFoldDB" id="A0AA88YJE4"/>
<evidence type="ECO:0000313" key="4">
    <source>
        <dbReference type="EMBL" id="KAK3106823.1"/>
    </source>
</evidence>
<dbReference type="Pfam" id="PF15299">
    <property type="entry name" value="ALS2CR8"/>
    <property type="match status" value="1"/>
</dbReference>
<accession>A0AA88YJE4</accession>
<dbReference type="EMBL" id="VSWD01000002">
    <property type="protein sequence ID" value="KAK3106823.1"/>
    <property type="molecule type" value="Genomic_DNA"/>
</dbReference>
<feature type="region of interest" description="Disordered" evidence="2">
    <location>
        <begin position="620"/>
        <end position="677"/>
    </location>
</feature>
<keyword evidence="5" id="KW-1185">Reference proteome</keyword>
<proteinExistence type="predicted"/>
<evidence type="ECO:0000259" key="3">
    <source>
        <dbReference type="PROSITE" id="PS50966"/>
    </source>
</evidence>
<feature type="compositionally biased region" description="Polar residues" evidence="2">
    <location>
        <begin position="667"/>
        <end position="677"/>
    </location>
</feature>
<feature type="compositionally biased region" description="Basic residues" evidence="2">
    <location>
        <begin position="644"/>
        <end position="653"/>
    </location>
</feature>
<name>A0AA88YJE4_PINIB</name>
<dbReference type="InterPro" id="IPR007527">
    <property type="entry name" value="Znf_SWIM"/>
</dbReference>
<evidence type="ECO:0000313" key="5">
    <source>
        <dbReference type="Proteomes" id="UP001186944"/>
    </source>
</evidence>
<protein>
    <recommendedName>
        <fullName evidence="3">SWIM-type domain-containing protein</fullName>
    </recommendedName>
</protein>
<evidence type="ECO:0000256" key="1">
    <source>
        <dbReference type="PROSITE-ProRule" id="PRU00325"/>
    </source>
</evidence>
<keyword evidence="1" id="KW-0862">Zinc</keyword>
<organism evidence="4 5">
    <name type="scientific">Pinctada imbricata</name>
    <name type="common">Atlantic pearl-oyster</name>
    <name type="synonym">Pinctada martensii</name>
    <dbReference type="NCBI Taxonomy" id="66713"/>
    <lineage>
        <taxon>Eukaryota</taxon>
        <taxon>Metazoa</taxon>
        <taxon>Spiralia</taxon>
        <taxon>Lophotrochozoa</taxon>
        <taxon>Mollusca</taxon>
        <taxon>Bivalvia</taxon>
        <taxon>Autobranchia</taxon>
        <taxon>Pteriomorphia</taxon>
        <taxon>Pterioida</taxon>
        <taxon>Pterioidea</taxon>
        <taxon>Pteriidae</taxon>
        <taxon>Pinctada</taxon>
    </lineage>
</organism>
<dbReference type="PANTHER" id="PTHR47456:SF1">
    <property type="entry name" value="PHD-TYPE DOMAIN-CONTAINING PROTEIN"/>
    <property type="match status" value="1"/>
</dbReference>
<dbReference type="PANTHER" id="PTHR47456">
    <property type="entry name" value="PHD-TYPE DOMAIN-CONTAINING PROTEIN"/>
    <property type="match status" value="1"/>
</dbReference>
<dbReference type="InterPro" id="IPR048324">
    <property type="entry name" value="ZSWIM1-3_RNaseH-like"/>
</dbReference>
<dbReference type="Proteomes" id="UP001186944">
    <property type="component" value="Unassembled WGS sequence"/>
</dbReference>
<keyword evidence="1" id="KW-0479">Metal-binding</keyword>